<dbReference type="SUPFAM" id="SSF53720">
    <property type="entry name" value="ALDH-like"/>
    <property type="match status" value="1"/>
</dbReference>
<dbReference type="GO" id="GO:0005829">
    <property type="term" value="C:cytosol"/>
    <property type="evidence" value="ECO:0007669"/>
    <property type="project" value="TreeGrafter"/>
</dbReference>
<dbReference type="Pfam" id="PF00171">
    <property type="entry name" value="Aldedh"/>
    <property type="match status" value="1"/>
</dbReference>
<feature type="domain" description="Aldehyde dehydrogenase" evidence="9">
    <location>
        <begin position="24"/>
        <end position="480"/>
    </location>
</feature>
<accession>A0AB74TR92</accession>
<keyword evidence="2 8" id="KW-0560">Oxidoreductase</keyword>
<dbReference type="GO" id="GO:0004777">
    <property type="term" value="F:succinate-semialdehyde dehydrogenase (NAD+) activity"/>
    <property type="evidence" value="ECO:0007669"/>
    <property type="project" value="TreeGrafter"/>
</dbReference>
<gene>
    <name evidence="10" type="primary">aldA</name>
    <name evidence="10" type="ORF">VUQ06_05225</name>
</gene>
<evidence type="ECO:0000259" key="9">
    <source>
        <dbReference type="Pfam" id="PF00171"/>
    </source>
</evidence>
<dbReference type="PROSITE" id="PS00070">
    <property type="entry name" value="ALDEHYDE_DEHYDR_CYS"/>
    <property type="match status" value="1"/>
</dbReference>
<reference evidence="10" key="1">
    <citation type="submission" date="2023-12" db="EMBL/GenBank/DDBJ databases">
        <title>Dolosigranulum savutii sp. nov. isolated from human upper respiratory samples collected in Botswana.</title>
        <authorList>
            <person name="Kelly M.S."/>
        </authorList>
    </citation>
    <scope>NUCLEOTIDE SEQUENCE</scope>
    <source>
        <strain evidence="10">MSK294</strain>
    </source>
</reference>
<dbReference type="InterPro" id="IPR050740">
    <property type="entry name" value="Aldehyde_DH_Superfamily"/>
</dbReference>
<dbReference type="PROSITE" id="PS00687">
    <property type="entry name" value="ALDEHYDE_DEHYDR_GLU"/>
    <property type="match status" value="1"/>
</dbReference>
<dbReference type="NCBIfam" id="NF007497">
    <property type="entry name" value="PRK10090.1"/>
    <property type="match status" value="1"/>
</dbReference>
<dbReference type="InterPro" id="IPR016163">
    <property type="entry name" value="Ald_DH_C"/>
</dbReference>
<dbReference type="KEGG" id="dst:VUQ06_05225"/>
<proteinExistence type="inferred from homology"/>
<dbReference type="InterPro" id="IPR016162">
    <property type="entry name" value="Ald_DH_N"/>
</dbReference>
<dbReference type="InterPro" id="IPR016161">
    <property type="entry name" value="Ald_DH/histidinol_DH"/>
</dbReference>
<feature type="active site" evidence="7">
    <location>
        <position position="259"/>
    </location>
</feature>
<dbReference type="InterPro" id="IPR029510">
    <property type="entry name" value="Ald_DH_CS_GLU"/>
</dbReference>
<dbReference type="AlphaFoldDB" id="A0AB74TR92"/>
<protein>
    <recommendedName>
        <fullName evidence="6">3-sulfolactaldehyde dehydrogenase</fullName>
        <ecNumber evidence="5">1.2.1.97</ecNumber>
    </recommendedName>
</protein>
<comment type="catalytic activity">
    <reaction evidence="3">
        <text>(2S)-3-sulfolactaldehyde + NAD(+) + H2O = (2S)-3-sulfolactate + NADH + 2 H(+)</text>
        <dbReference type="Rhea" id="RHEA:47932"/>
        <dbReference type="ChEBI" id="CHEBI:15377"/>
        <dbReference type="ChEBI" id="CHEBI:15378"/>
        <dbReference type="ChEBI" id="CHEBI:57540"/>
        <dbReference type="ChEBI" id="CHEBI:57945"/>
        <dbReference type="ChEBI" id="CHEBI:61289"/>
        <dbReference type="ChEBI" id="CHEBI:90109"/>
        <dbReference type="EC" id="1.2.1.97"/>
    </reaction>
    <physiologicalReaction direction="left-to-right" evidence="3">
        <dbReference type="Rhea" id="RHEA:47933"/>
    </physiologicalReaction>
</comment>
<dbReference type="RefSeq" id="WP_347301138.1">
    <property type="nucleotide sequence ID" value="NZ_CP142435.1"/>
</dbReference>
<dbReference type="Gene3D" id="3.40.309.10">
    <property type="entry name" value="Aldehyde Dehydrogenase, Chain A, domain 2"/>
    <property type="match status" value="1"/>
</dbReference>
<dbReference type="FunFam" id="3.40.309.10:FF:000009">
    <property type="entry name" value="Aldehyde dehydrogenase A"/>
    <property type="match status" value="1"/>
</dbReference>
<evidence type="ECO:0000256" key="4">
    <source>
        <dbReference type="ARBA" id="ARBA00054572"/>
    </source>
</evidence>
<organism evidence="10">
    <name type="scientific">Dolosigranulum savutiense</name>
    <dbReference type="NCBI Taxonomy" id="3110288"/>
    <lineage>
        <taxon>Bacteria</taxon>
        <taxon>Bacillati</taxon>
        <taxon>Bacillota</taxon>
        <taxon>Bacilli</taxon>
        <taxon>Lactobacillales</taxon>
        <taxon>Carnobacteriaceae</taxon>
        <taxon>Dolosigranulum</taxon>
    </lineage>
</organism>
<evidence type="ECO:0000256" key="5">
    <source>
        <dbReference type="ARBA" id="ARBA00066984"/>
    </source>
</evidence>
<evidence type="ECO:0000256" key="8">
    <source>
        <dbReference type="RuleBase" id="RU003345"/>
    </source>
</evidence>
<evidence type="ECO:0000256" key="1">
    <source>
        <dbReference type="ARBA" id="ARBA00009986"/>
    </source>
</evidence>
<dbReference type="FunFam" id="3.40.605.10:FF:000007">
    <property type="entry name" value="NAD/NADP-dependent betaine aldehyde dehydrogenase"/>
    <property type="match status" value="1"/>
</dbReference>
<evidence type="ECO:0000256" key="6">
    <source>
        <dbReference type="ARBA" id="ARBA00067277"/>
    </source>
</evidence>
<dbReference type="Gene3D" id="3.40.605.10">
    <property type="entry name" value="Aldehyde Dehydrogenase, Chain A, domain 1"/>
    <property type="match status" value="1"/>
</dbReference>
<comment type="function">
    <text evidence="4">Part of the sulfo-TAL (or sulfo-SFT) pathway, a D-sulfoquinovose degradation pathway that produces sulfolactate (SL). Catalyzes the oxidation of 3-sulfolactaldehyde (SLA) to sulfolactate (SL).</text>
</comment>
<dbReference type="CDD" id="cd07088">
    <property type="entry name" value="ALDH_LactADH-AldA"/>
    <property type="match status" value="1"/>
</dbReference>
<comment type="similarity">
    <text evidence="1 8">Belongs to the aldehyde dehydrogenase family.</text>
</comment>
<evidence type="ECO:0000313" key="10">
    <source>
        <dbReference type="EMBL" id="XBC48916.1"/>
    </source>
</evidence>
<dbReference type="EC" id="1.2.1.97" evidence="5"/>
<dbReference type="PANTHER" id="PTHR43353">
    <property type="entry name" value="SUCCINATE-SEMIALDEHYDE DEHYDROGENASE, MITOCHONDRIAL"/>
    <property type="match status" value="1"/>
</dbReference>
<dbReference type="InterPro" id="IPR016160">
    <property type="entry name" value="Ald_DH_CS_CYS"/>
</dbReference>
<dbReference type="EMBL" id="CP142435">
    <property type="protein sequence ID" value="XBC48916.1"/>
    <property type="molecule type" value="Genomic_DNA"/>
</dbReference>
<evidence type="ECO:0000256" key="7">
    <source>
        <dbReference type="PROSITE-ProRule" id="PRU10007"/>
    </source>
</evidence>
<dbReference type="InterPro" id="IPR015590">
    <property type="entry name" value="Aldehyde_DH_dom"/>
</dbReference>
<sequence>MKRGFVKRMELKLDQYKMYIDGQFVESSEGTLGDNINPSTGEVLNQVPQASLEDLDWALKAARRAQKSWKHVPSNERAEYLYQLSDLILEHKETFAKVISTEVGKVLEQAMGEVEATAEYFKYYAGWARKYEGEIVPSDSPNENIMIFKKPVGVVVGILPWNYPFFLIARKVAPAILTGNTVIVKPSSSAPNNALIFAQLLEAVDLPAGVVNILSGDREFGSALASSPDVDLVSITGSVRAGQAVMKAASENITNVNLELGGKAPTVVWKDADLDVAVKAIVASRVINSGQVCNCTERVYVHEAIKDEFYDRITEAMSQVKYGNPLEDESVDMGPLITQSGLDSVEEKISAATSAGARILTGGQRGEGSGYFFEPTVIADATNDMTIMQQEIFGPVLPIGTFKTLDEALELANDSDYGLTSAIFAQDYNVILKFINNMEAGEVYVNRHSFEAIQGFHAGWKKSGIGGADGRHGLEEFLATTVAYIEYDNEV</sequence>
<evidence type="ECO:0000256" key="3">
    <source>
        <dbReference type="ARBA" id="ARBA00050326"/>
    </source>
</evidence>
<dbReference type="PANTHER" id="PTHR43353:SF5">
    <property type="entry name" value="SUCCINATE-SEMIALDEHYDE DEHYDROGENASE, MITOCHONDRIAL"/>
    <property type="match status" value="1"/>
</dbReference>
<evidence type="ECO:0000256" key="2">
    <source>
        <dbReference type="ARBA" id="ARBA00023002"/>
    </source>
</evidence>
<dbReference type="GO" id="GO:0009450">
    <property type="term" value="P:gamma-aminobutyric acid catabolic process"/>
    <property type="evidence" value="ECO:0007669"/>
    <property type="project" value="TreeGrafter"/>
</dbReference>
<name>A0AB74TR92_9LACT</name>